<feature type="domain" description="Beta-ketoacyl-[acyl-carrier-protein] synthase III C-terminal" evidence="3">
    <location>
        <begin position="135"/>
        <end position="224"/>
    </location>
</feature>
<evidence type="ECO:0000313" key="5">
    <source>
        <dbReference type="EMBL" id="GAG47704.1"/>
    </source>
</evidence>
<dbReference type="GO" id="GO:0044550">
    <property type="term" value="P:secondary metabolite biosynthetic process"/>
    <property type="evidence" value="ECO:0007669"/>
    <property type="project" value="TreeGrafter"/>
</dbReference>
<gene>
    <name evidence="5" type="ORF">S01H1_75195</name>
</gene>
<proteinExistence type="predicted"/>
<dbReference type="PANTHER" id="PTHR34069:SF2">
    <property type="entry name" value="BETA-KETOACYL-[ACYL-CARRIER-PROTEIN] SYNTHASE III"/>
    <property type="match status" value="1"/>
</dbReference>
<dbReference type="InterPro" id="IPR013751">
    <property type="entry name" value="ACP_syn_III_N"/>
</dbReference>
<reference evidence="5" key="1">
    <citation type="journal article" date="2014" name="Front. Microbiol.">
        <title>High frequency of phylogenetically diverse reductive dehalogenase-homologous genes in deep subseafloor sedimentary metagenomes.</title>
        <authorList>
            <person name="Kawai M."/>
            <person name="Futagami T."/>
            <person name="Toyoda A."/>
            <person name="Takaki Y."/>
            <person name="Nishi S."/>
            <person name="Hori S."/>
            <person name="Arai W."/>
            <person name="Tsubouchi T."/>
            <person name="Morono Y."/>
            <person name="Uchiyama I."/>
            <person name="Ito T."/>
            <person name="Fujiyama A."/>
            <person name="Inagaki F."/>
            <person name="Takami H."/>
        </authorList>
    </citation>
    <scope>NUCLEOTIDE SEQUENCE</scope>
    <source>
        <strain evidence="5">Expedition CK06-06</strain>
    </source>
</reference>
<dbReference type="GO" id="GO:0004315">
    <property type="term" value="F:3-oxoacyl-[acyl-carrier-protein] synthase activity"/>
    <property type="evidence" value="ECO:0007669"/>
    <property type="project" value="InterPro"/>
</dbReference>
<evidence type="ECO:0000256" key="2">
    <source>
        <dbReference type="ARBA" id="ARBA00023315"/>
    </source>
</evidence>
<dbReference type="PANTHER" id="PTHR34069">
    <property type="entry name" value="3-OXOACYL-[ACYL-CARRIER-PROTEIN] SYNTHASE 3"/>
    <property type="match status" value="1"/>
</dbReference>
<sequence>NAGAFDLAAVCTGFVYALDVGAKYAADPNYENVLVVGAEVYSKILNWKDRTTCVFFGDGAGAAVVSECDEGKGILASYLKADGRGAEVIEIPAGGTKRPISHEAIDEGLQYFHMDGKAVWDFAIVALPEAVREVLARCGRTLDEVDMVISHQANINIITTGMEALGLPMEKTYTNLQRYGNMSGASIPVALYEAVQEGKIKSGDLVVTVGFGGGLTWGANAMLWLESASASRAR</sequence>
<dbReference type="CDD" id="cd00830">
    <property type="entry name" value="KAS_III"/>
    <property type="match status" value="1"/>
</dbReference>
<dbReference type="InterPro" id="IPR016039">
    <property type="entry name" value="Thiolase-like"/>
</dbReference>
<organism evidence="5">
    <name type="scientific">marine sediment metagenome</name>
    <dbReference type="NCBI Taxonomy" id="412755"/>
    <lineage>
        <taxon>unclassified sequences</taxon>
        <taxon>metagenomes</taxon>
        <taxon>ecological metagenomes</taxon>
    </lineage>
</organism>
<dbReference type="NCBIfam" id="NF006829">
    <property type="entry name" value="PRK09352.1"/>
    <property type="match status" value="1"/>
</dbReference>
<feature type="non-terminal residue" evidence="5">
    <location>
        <position position="1"/>
    </location>
</feature>
<dbReference type="SUPFAM" id="SSF53901">
    <property type="entry name" value="Thiolase-like"/>
    <property type="match status" value="1"/>
</dbReference>
<keyword evidence="2" id="KW-0012">Acyltransferase</keyword>
<protein>
    <recommendedName>
        <fullName evidence="6">Beta-ketoacyl-[acyl-carrier-protein] synthase III C-terminal domain-containing protein</fullName>
    </recommendedName>
</protein>
<dbReference type="GO" id="GO:0006633">
    <property type="term" value="P:fatty acid biosynthetic process"/>
    <property type="evidence" value="ECO:0007669"/>
    <property type="project" value="InterPro"/>
</dbReference>
<evidence type="ECO:0000259" key="4">
    <source>
        <dbReference type="Pfam" id="PF08545"/>
    </source>
</evidence>
<evidence type="ECO:0000259" key="3">
    <source>
        <dbReference type="Pfam" id="PF08541"/>
    </source>
</evidence>
<dbReference type="EMBL" id="BARS01050355">
    <property type="protein sequence ID" value="GAG47704.1"/>
    <property type="molecule type" value="Genomic_DNA"/>
</dbReference>
<name>X0XWF6_9ZZZZ</name>
<dbReference type="InterPro" id="IPR013747">
    <property type="entry name" value="ACP_syn_III_C"/>
</dbReference>
<feature type="domain" description="Beta-ketoacyl-[acyl-carrier-protein] synthase III N-terminal" evidence="4">
    <location>
        <begin position="5"/>
        <end position="83"/>
    </location>
</feature>
<dbReference type="Pfam" id="PF08541">
    <property type="entry name" value="ACP_syn_III_C"/>
    <property type="match status" value="1"/>
</dbReference>
<accession>X0XWF6</accession>
<evidence type="ECO:0000256" key="1">
    <source>
        <dbReference type="ARBA" id="ARBA00022679"/>
    </source>
</evidence>
<comment type="caution">
    <text evidence="5">The sequence shown here is derived from an EMBL/GenBank/DDBJ whole genome shotgun (WGS) entry which is preliminary data.</text>
</comment>
<dbReference type="Gene3D" id="3.40.47.10">
    <property type="match status" value="1"/>
</dbReference>
<evidence type="ECO:0008006" key="6">
    <source>
        <dbReference type="Google" id="ProtNLM"/>
    </source>
</evidence>
<dbReference type="AlphaFoldDB" id="X0XWF6"/>
<dbReference type="Pfam" id="PF08545">
    <property type="entry name" value="ACP_syn_III"/>
    <property type="match status" value="1"/>
</dbReference>
<keyword evidence="1" id="KW-0808">Transferase</keyword>